<protein>
    <submittedName>
        <fullName evidence="1">Uncharacterized protein</fullName>
    </submittedName>
</protein>
<proteinExistence type="predicted"/>
<reference evidence="1 2" key="1">
    <citation type="submission" date="2019-09" db="EMBL/GenBank/DDBJ databases">
        <title>Screening of Novel Bioactive Compounds from Soil-Associated.</title>
        <authorList>
            <person name="Gong X."/>
        </authorList>
    </citation>
    <scope>NUCLEOTIDE SEQUENCE [LARGE SCALE GENOMIC DNA]</scope>
    <source>
        <strain evidence="1 2">Gxj-6</strain>
    </source>
</reference>
<keyword evidence="2" id="KW-1185">Reference proteome</keyword>
<dbReference type="RefSeq" id="WP_150938176.1">
    <property type="nucleotide sequence ID" value="NZ_VYTZ01000014.1"/>
</dbReference>
<accession>A0A5J5JTW1</accession>
<dbReference type="EMBL" id="VYTZ01000014">
    <property type="protein sequence ID" value="KAA9374781.1"/>
    <property type="molecule type" value="Genomic_DNA"/>
</dbReference>
<dbReference type="AlphaFoldDB" id="A0A5J5JTW1"/>
<organism evidence="1 2">
    <name type="scientific">Microbispora cellulosiformans</name>
    <dbReference type="NCBI Taxonomy" id="2614688"/>
    <lineage>
        <taxon>Bacteria</taxon>
        <taxon>Bacillati</taxon>
        <taxon>Actinomycetota</taxon>
        <taxon>Actinomycetes</taxon>
        <taxon>Streptosporangiales</taxon>
        <taxon>Streptosporangiaceae</taxon>
        <taxon>Microbispora</taxon>
    </lineage>
</organism>
<evidence type="ECO:0000313" key="1">
    <source>
        <dbReference type="EMBL" id="KAA9374781.1"/>
    </source>
</evidence>
<dbReference type="Proteomes" id="UP000327011">
    <property type="component" value="Unassembled WGS sequence"/>
</dbReference>
<sequence>MTEQPPADRFDYPANLARATTYGDHRNAFWPPSDRYELRRLDLSDAAPDLGPGFLRDLAALGAAVEDRWRSVKIVGAPARTRLPDPLPVAEAMRRIGEHLPGEVDRRALALRADAVREGYTDAILQELVGVEEDVAVVAGPISTWYGKDLRGLPTAFACRRDPDRQADVAEALTYQEDVAKYLARLHADLRLGDVPAFAATRLFFMAGEGALHPKHIAYFLPEDEGVKRSPFKKTYYFGNTHRAMVEGFSGPLAARHLDLGEPYEPGGERFARIPALGVFGHELGHCVRRPATAYKELNAADRWASVVLQEVAADVFGILILADVWAPRMDLSGADAVTYYLGECLRYVDRGLGHFPDSDGMFLQLSYFVQLGALTLEDGRLKGDPEVVLAGLRSLARVLADALLAGRGEPAVALYGAFGPANAAPLLPLIEEMRSRPFRSIDYLQEHLHARGDA</sequence>
<evidence type="ECO:0000313" key="2">
    <source>
        <dbReference type="Proteomes" id="UP000327011"/>
    </source>
</evidence>
<gene>
    <name evidence="1" type="ORF">F5972_29680</name>
</gene>
<comment type="caution">
    <text evidence="1">The sequence shown here is derived from an EMBL/GenBank/DDBJ whole genome shotgun (WGS) entry which is preliminary data.</text>
</comment>
<name>A0A5J5JTW1_9ACTN</name>